<keyword evidence="1" id="KW-0175">Coiled coil</keyword>
<accession>A0A6C0H4Q4</accession>
<feature type="coiled-coil region" evidence="1">
    <location>
        <begin position="230"/>
        <end position="257"/>
    </location>
</feature>
<evidence type="ECO:0000256" key="1">
    <source>
        <dbReference type="SAM" id="Coils"/>
    </source>
</evidence>
<sequence>MNPVKINNEFYYCINEIKGFDKKSENIVYAKKIGGIWIESKKEKNCKKFVKWINNSSEKMSDISCEYYKEKSIRIKGELKENGIYFNVQDILSQFFNVNIENVLLKTEYGIDSIYVDDNYFINYQNLLKLFINSGELLDIIKWVSLLCNNNRFIKNDVGLYLYKRENDYVCNIKENNNLLYFVKISDIFLLDAKKELDDYLQTTEKTIDKIYDKMDEIGQKYLDMKIKKEMEYIKKINELEIENMKLQLKMIKFKINN</sequence>
<dbReference type="EMBL" id="MN739879">
    <property type="protein sequence ID" value="QHT75524.1"/>
    <property type="molecule type" value="Genomic_DNA"/>
</dbReference>
<evidence type="ECO:0000313" key="2">
    <source>
        <dbReference type="EMBL" id="QHT75524.1"/>
    </source>
</evidence>
<proteinExistence type="predicted"/>
<dbReference type="AlphaFoldDB" id="A0A6C0H4Q4"/>
<protein>
    <submittedName>
        <fullName evidence="2">Uncharacterized protein</fullName>
    </submittedName>
</protein>
<name>A0A6C0H4Q4_9ZZZZ</name>
<organism evidence="2">
    <name type="scientific">viral metagenome</name>
    <dbReference type="NCBI Taxonomy" id="1070528"/>
    <lineage>
        <taxon>unclassified sequences</taxon>
        <taxon>metagenomes</taxon>
        <taxon>organismal metagenomes</taxon>
    </lineage>
</organism>
<reference evidence="2" key="1">
    <citation type="journal article" date="2020" name="Nature">
        <title>Giant virus diversity and host interactions through global metagenomics.</title>
        <authorList>
            <person name="Schulz F."/>
            <person name="Roux S."/>
            <person name="Paez-Espino D."/>
            <person name="Jungbluth S."/>
            <person name="Walsh D.A."/>
            <person name="Denef V.J."/>
            <person name="McMahon K.D."/>
            <person name="Konstantinidis K.T."/>
            <person name="Eloe-Fadrosh E.A."/>
            <person name="Kyrpides N.C."/>
            <person name="Woyke T."/>
        </authorList>
    </citation>
    <scope>NUCLEOTIDE SEQUENCE</scope>
    <source>
        <strain evidence="2">GVMAG-M-3300023179-71</strain>
    </source>
</reference>